<feature type="chain" id="PRO_5036210568" evidence="6">
    <location>
        <begin position="17"/>
        <end position="155"/>
    </location>
</feature>
<evidence type="ECO:0000313" key="7">
    <source>
        <dbReference type="EMBL" id="CAD7254303.1"/>
    </source>
</evidence>
<evidence type="ECO:0000313" key="8">
    <source>
        <dbReference type="Proteomes" id="UP000677054"/>
    </source>
</evidence>
<evidence type="ECO:0000256" key="4">
    <source>
        <dbReference type="ARBA" id="ARBA00023136"/>
    </source>
</evidence>
<keyword evidence="6" id="KW-0732">Signal</keyword>
<feature type="transmembrane region" description="Helical" evidence="5">
    <location>
        <begin position="32"/>
        <end position="53"/>
    </location>
</feature>
<evidence type="ECO:0000256" key="5">
    <source>
        <dbReference type="SAM" id="Phobius"/>
    </source>
</evidence>
<organism evidence="7">
    <name type="scientific">Darwinula stevensoni</name>
    <dbReference type="NCBI Taxonomy" id="69355"/>
    <lineage>
        <taxon>Eukaryota</taxon>
        <taxon>Metazoa</taxon>
        <taxon>Ecdysozoa</taxon>
        <taxon>Arthropoda</taxon>
        <taxon>Crustacea</taxon>
        <taxon>Oligostraca</taxon>
        <taxon>Ostracoda</taxon>
        <taxon>Podocopa</taxon>
        <taxon>Podocopida</taxon>
        <taxon>Darwinulocopina</taxon>
        <taxon>Darwinuloidea</taxon>
        <taxon>Darwinulidae</taxon>
        <taxon>Darwinula</taxon>
    </lineage>
</organism>
<proteinExistence type="predicted"/>
<feature type="non-terminal residue" evidence="7">
    <location>
        <position position="1"/>
    </location>
</feature>
<dbReference type="PANTHER" id="PTHR12011">
    <property type="entry name" value="ADHESION G-PROTEIN COUPLED RECEPTOR"/>
    <property type="match status" value="1"/>
</dbReference>
<dbReference type="PANTHER" id="PTHR12011:SF347">
    <property type="entry name" value="FI21270P1-RELATED"/>
    <property type="match status" value="1"/>
</dbReference>
<evidence type="ECO:0000256" key="1">
    <source>
        <dbReference type="ARBA" id="ARBA00004141"/>
    </source>
</evidence>
<evidence type="ECO:0000256" key="6">
    <source>
        <dbReference type="SAM" id="SignalP"/>
    </source>
</evidence>
<gene>
    <name evidence="7" type="ORF">DSTB1V02_LOCUS14049</name>
</gene>
<reference evidence="7" key="1">
    <citation type="submission" date="2020-11" db="EMBL/GenBank/DDBJ databases">
        <authorList>
            <person name="Tran Van P."/>
        </authorList>
    </citation>
    <scope>NUCLEOTIDE SEQUENCE</scope>
</reference>
<dbReference type="InterPro" id="IPR000832">
    <property type="entry name" value="GPCR_2_secretin-like"/>
</dbReference>
<sequence length="155" mass="17433">VNLVFLVLGLQRASLAAKTKKGRSNDQTITWVKGSASLATLLGVTWIFGFLYVEKVTYIIFGVLFVFFNSFQGAFLFLFHVALNERVRRESLRSLTLSCPGLKKIPWLGPKLAETVVFPRSKTFTTTLERDRRASTVDRDFATSTKRVSVDSSTF</sequence>
<dbReference type="GO" id="GO:0005886">
    <property type="term" value="C:plasma membrane"/>
    <property type="evidence" value="ECO:0007669"/>
    <property type="project" value="TreeGrafter"/>
</dbReference>
<feature type="transmembrane region" description="Helical" evidence="5">
    <location>
        <begin position="60"/>
        <end position="83"/>
    </location>
</feature>
<keyword evidence="8" id="KW-1185">Reference proteome</keyword>
<keyword evidence="4 5" id="KW-0472">Membrane</keyword>
<dbReference type="EMBL" id="LR908390">
    <property type="protein sequence ID" value="CAD7254303.1"/>
    <property type="molecule type" value="Genomic_DNA"/>
</dbReference>
<evidence type="ECO:0000256" key="2">
    <source>
        <dbReference type="ARBA" id="ARBA00022692"/>
    </source>
</evidence>
<feature type="signal peptide" evidence="6">
    <location>
        <begin position="1"/>
        <end position="16"/>
    </location>
</feature>
<accession>A0A7R9FT92</accession>
<name>A0A7R9FT92_9CRUS</name>
<dbReference type="Proteomes" id="UP000677054">
    <property type="component" value="Unassembled WGS sequence"/>
</dbReference>
<dbReference type="AlphaFoldDB" id="A0A7R9FT92"/>
<evidence type="ECO:0000256" key="3">
    <source>
        <dbReference type="ARBA" id="ARBA00022989"/>
    </source>
</evidence>
<dbReference type="Gene3D" id="1.20.1070.10">
    <property type="entry name" value="Rhodopsin 7-helix transmembrane proteins"/>
    <property type="match status" value="1"/>
</dbReference>
<keyword evidence="2 5" id="KW-0812">Transmembrane</keyword>
<comment type="subcellular location">
    <subcellularLocation>
        <location evidence="1">Membrane</location>
        <topology evidence="1">Multi-pass membrane protein</topology>
    </subcellularLocation>
</comment>
<protein>
    <submittedName>
        <fullName evidence="7">Uncharacterized protein</fullName>
    </submittedName>
</protein>
<dbReference type="EMBL" id="CAJPEV010008872">
    <property type="protein sequence ID" value="CAG0905455.1"/>
    <property type="molecule type" value="Genomic_DNA"/>
</dbReference>
<dbReference type="GO" id="GO:0004930">
    <property type="term" value="F:G protein-coupled receptor activity"/>
    <property type="evidence" value="ECO:0007669"/>
    <property type="project" value="InterPro"/>
</dbReference>
<dbReference type="Pfam" id="PF00002">
    <property type="entry name" value="7tm_2"/>
    <property type="match status" value="1"/>
</dbReference>
<dbReference type="OrthoDB" id="1100386at2759"/>
<keyword evidence="3 5" id="KW-1133">Transmembrane helix</keyword>